<evidence type="ECO:0000259" key="19">
    <source>
        <dbReference type="PROSITE" id="PS50943"/>
    </source>
</evidence>
<organism evidence="21 22">
    <name type="scientific">Alkalilimnicola ehrlichii (strain ATCC BAA-1101 / DSM 17681 / MLHE-1)</name>
    <dbReference type="NCBI Taxonomy" id="187272"/>
    <lineage>
        <taxon>Bacteria</taxon>
        <taxon>Pseudomonadati</taxon>
        <taxon>Pseudomonadota</taxon>
        <taxon>Gammaproteobacteria</taxon>
        <taxon>Chromatiales</taxon>
        <taxon>Ectothiorhodospiraceae</taxon>
        <taxon>Alkalilimnicola</taxon>
    </lineage>
</organism>
<dbReference type="InterPro" id="IPR036185">
    <property type="entry name" value="DNA_heli_DnaB-like_N_sf"/>
</dbReference>
<dbReference type="PRINTS" id="PR00379">
    <property type="entry name" value="INTEIN"/>
</dbReference>
<dbReference type="GO" id="GO:0016539">
    <property type="term" value="P:intein-mediated protein splicing"/>
    <property type="evidence" value="ECO:0007669"/>
    <property type="project" value="InterPro"/>
</dbReference>
<dbReference type="eggNOG" id="COG1372">
    <property type="taxonomic scope" value="Bacteria"/>
</dbReference>
<dbReference type="InterPro" id="IPR030934">
    <property type="entry name" value="Intein_C"/>
</dbReference>
<dbReference type="GO" id="GO:0004519">
    <property type="term" value="F:endonuclease activity"/>
    <property type="evidence" value="ECO:0007669"/>
    <property type="project" value="InterPro"/>
</dbReference>
<feature type="domain" description="DOD-type homing endonuclease" evidence="18">
    <location>
        <begin position="1004"/>
        <end position="1147"/>
    </location>
</feature>
<dbReference type="PROSITE" id="PS50818">
    <property type="entry name" value="INTEIN_C_TER"/>
    <property type="match status" value="2"/>
</dbReference>
<dbReference type="Pfam" id="PF03796">
    <property type="entry name" value="DnaB_C"/>
    <property type="match status" value="3"/>
</dbReference>
<dbReference type="InterPro" id="IPR007693">
    <property type="entry name" value="DNA_helicase_DnaB-like_N"/>
</dbReference>
<dbReference type="EMBL" id="CP000453">
    <property type="protein sequence ID" value="ABI55941.1"/>
    <property type="molecule type" value="Genomic_DNA"/>
</dbReference>
<dbReference type="Pfam" id="PF14528">
    <property type="entry name" value="LAGLIDADG_3"/>
    <property type="match status" value="2"/>
</dbReference>
<dbReference type="Gene3D" id="3.40.50.300">
    <property type="entry name" value="P-loop containing nucleotide triphosphate hydrolases"/>
    <property type="match status" value="3"/>
</dbReference>
<reference evidence="22" key="1">
    <citation type="submission" date="2006-08" db="EMBL/GenBank/DDBJ databases">
        <title>Complete sequence of Alkalilimnicola ehrilichei MLHE-1.</title>
        <authorList>
            <person name="Copeland A."/>
            <person name="Lucas S."/>
            <person name="Lapidus A."/>
            <person name="Barry K."/>
            <person name="Detter J.C."/>
            <person name="Glavina del Rio T."/>
            <person name="Hammon N."/>
            <person name="Israni S."/>
            <person name="Dalin E."/>
            <person name="Tice H."/>
            <person name="Pitluck S."/>
            <person name="Sims D."/>
            <person name="Brettin T."/>
            <person name="Bruce D."/>
            <person name="Han C."/>
            <person name="Tapia R."/>
            <person name="Gilna P."/>
            <person name="Schmutz J."/>
            <person name="Larimer F."/>
            <person name="Land M."/>
            <person name="Hauser L."/>
            <person name="Kyrpides N."/>
            <person name="Mikhailova N."/>
            <person name="Oremland R.S."/>
            <person name="Hoeft S.E."/>
            <person name="Switzer-Blum J."/>
            <person name="Kulp T."/>
            <person name="King G."/>
            <person name="Tabita R."/>
            <person name="Witte B."/>
            <person name="Santini J.M."/>
            <person name="Basu P."/>
            <person name="Hollibaugh J.T."/>
            <person name="Xie G."/>
            <person name="Stolz J.F."/>
            <person name="Richardson P."/>
        </authorList>
    </citation>
    <scope>NUCLEOTIDE SEQUENCE [LARGE SCALE GENOMIC DNA]</scope>
    <source>
        <strain evidence="22">ATCC BAA-1101 / DSM 17681 / MLHE-1</strain>
    </source>
</reference>
<dbReference type="InterPro" id="IPR003586">
    <property type="entry name" value="Hint_dom_C"/>
</dbReference>
<dbReference type="SUPFAM" id="SSF47413">
    <property type="entry name" value="lambda repressor-like DNA-binding domains"/>
    <property type="match status" value="1"/>
</dbReference>
<dbReference type="CDD" id="cd00984">
    <property type="entry name" value="DnaB_C"/>
    <property type="match status" value="1"/>
</dbReference>
<name>Q0AB46_ALKEH</name>
<dbReference type="InterPro" id="IPR001387">
    <property type="entry name" value="Cro/C1-type_HTH"/>
</dbReference>
<dbReference type="GO" id="GO:0005829">
    <property type="term" value="C:cytosol"/>
    <property type="evidence" value="ECO:0007669"/>
    <property type="project" value="TreeGrafter"/>
</dbReference>
<keyword evidence="2 17" id="KW-0639">Primosome</keyword>
<evidence type="ECO:0000256" key="17">
    <source>
        <dbReference type="RuleBase" id="RU362085"/>
    </source>
</evidence>
<dbReference type="PROSITE" id="PS51199">
    <property type="entry name" value="SF4_HELICASE"/>
    <property type="match status" value="3"/>
</dbReference>
<dbReference type="GO" id="GO:0043139">
    <property type="term" value="F:5'-3' DNA helicase activity"/>
    <property type="evidence" value="ECO:0007669"/>
    <property type="project" value="UniProtKB-EC"/>
</dbReference>
<accession>Q0AB46</accession>
<dbReference type="InterPro" id="IPR027417">
    <property type="entry name" value="P-loop_NTPase"/>
</dbReference>
<feature type="domain" description="DOD-type homing endonuclease" evidence="18">
    <location>
        <begin position="339"/>
        <end position="558"/>
    </location>
</feature>
<keyword evidence="22" id="KW-1185">Reference proteome</keyword>
<dbReference type="InterPro" id="IPR007692">
    <property type="entry name" value="DNA_helicase_DnaB"/>
</dbReference>
<comment type="function">
    <text evidence="14">The intein is an endonuclease.</text>
</comment>
<evidence type="ECO:0000256" key="15">
    <source>
        <dbReference type="ARBA" id="ARBA00048954"/>
    </source>
</evidence>
<dbReference type="SUPFAM" id="SSF48024">
    <property type="entry name" value="N-terminal domain of DnaB helicase"/>
    <property type="match status" value="1"/>
</dbReference>
<evidence type="ECO:0000256" key="11">
    <source>
        <dbReference type="ARBA" id="ARBA00023125"/>
    </source>
</evidence>
<dbReference type="InterPro" id="IPR010982">
    <property type="entry name" value="Lambda_DNA-bd_dom_sf"/>
</dbReference>
<dbReference type="InterPro" id="IPR004042">
    <property type="entry name" value="Intein_endonuc_central"/>
</dbReference>
<dbReference type="OrthoDB" id="9773982at2"/>
<dbReference type="GO" id="GO:0016887">
    <property type="term" value="F:ATP hydrolysis activity"/>
    <property type="evidence" value="ECO:0007669"/>
    <property type="project" value="RHEA"/>
</dbReference>
<evidence type="ECO:0000256" key="6">
    <source>
        <dbReference type="ARBA" id="ARBA00022801"/>
    </source>
</evidence>
<dbReference type="PROSITE" id="PS50943">
    <property type="entry name" value="HTH_CROC1"/>
    <property type="match status" value="1"/>
</dbReference>
<feature type="domain" description="HTH cro/C1-type" evidence="19">
    <location>
        <begin position="411"/>
        <end position="465"/>
    </location>
</feature>
<dbReference type="InterPro" id="IPR003587">
    <property type="entry name" value="Hint_dom_N"/>
</dbReference>
<dbReference type="EC" id="5.6.2.3" evidence="16 17"/>
<dbReference type="GO" id="GO:0005524">
    <property type="term" value="F:ATP binding"/>
    <property type="evidence" value="ECO:0007669"/>
    <property type="project" value="UniProtKB-UniRule"/>
</dbReference>
<dbReference type="NCBIfam" id="TIGR00665">
    <property type="entry name" value="DnaB"/>
    <property type="match status" value="1"/>
</dbReference>
<keyword evidence="6 17" id="KW-0378">Hydrolase</keyword>
<evidence type="ECO:0000259" key="18">
    <source>
        <dbReference type="PROSITE" id="PS50819"/>
    </source>
</evidence>
<dbReference type="InterPro" id="IPR016136">
    <property type="entry name" value="DNA_helicase_N/primase_C"/>
</dbReference>
<keyword evidence="10" id="KW-0651">Protein splicing</keyword>
<dbReference type="PANTHER" id="PTHR30153">
    <property type="entry name" value="REPLICATIVE DNA HELICASE DNAB"/>
    <property type="match status" value="1"/>
</dbReference>
<keyword evidence="11 17" id="KW-0238">DNA-binding</keyword>
<evidence type="ECO:0000256" key="3">
    <source>
        <dbReference type="ARBA" id="ARBA00022705"/>
    </source>
</evidence>
<dbReference type="InterPro" id="IPR004860">
    <property type="entry name" value="LAGLIDADG_dom"/>
</dbReference>
<dbReference type="InterPro" id="IPR027434">
    <property type="entry name" value="Homing_endonucl"/>
</dbReference>
<dbReference type="GO" id="GO:0006269">
    <property type="term" value="P:DNA replication, synthesis of primer"/>
    <property type="evidence" value="ECO:0007669"/>
    <property type="project" value="UniProtKB-UniRule"/>
</dbReference>
<evidence type="ECO:0000256" key="4">
    <source>
        <dbReference type="ARBA" id="ARBA00022737"/>
    </source>
</evidence>
<evidence type="ECO:0000256" key="13">
    <source>
        <dbReference type="ARBA" id="ARBA00044932"/>
    </source>
</evidence>
<keyword evidence="3 17" id="KW-0235">DNA replication</keyword>
<dbReference type="SMART" id="SM00305">
    <property type="entry name" value="HintC"/>
    <property type="match status" value="2"/>
</dbReference>
<keyword evidence="12" id="KW-0413">Isomerase</keyword>
<dbReference type="SMART" id="SM00530">
    <property type="entry name" value="HTH_XRE"/>
    <property type="match status" value="1"/>
</dbReference>
<gene>
    <name evidence="21" type="ordered locus">Mlg_0587</name>
</gene>
<dbReference type="Gene3D" id="1.10.260.40">
    <property type="entry name" value="lambda repressor-like DNA-binding domains"/>
    <property type="match status" value="1"/>
</dbReference>
<evidence type="ECO:0000256" key="12">
    <source>
        <dbReference type="ARBA" id="ARBA00023235"/>
    </source>
</evidence>
<evidence type="ECO:0000256" key="1">
    <source>
        <dbReference type="ARBA" id="ARBA00008428"/>
    </source>
</evidence>
<dbReference type="CDD" id="cd00081">
    <property type="entry name" value="Hint"/>
    <property type="match status" value="3"/>
</dbReference>
<dbReference type="RefSeq" id="WP_011628336.1">
    <property type="nucleotide sequence ID" value="NC_008340.1"/>
</dbReference>
<evidence type="ECO:0000256" key="10">
    <source>
        <dbReference type="ARBA" id="ARBA00023000"/>
    </source>
</evidence>
<dbReference type="NCBIfam" id="TIGR01445">
    <property type="entry name" value="intein_Nterm"/>
    <property type="match status" value="2"/>
</dbReference>
<protein>
    <recommendedName>
        <fullName evidence="16 17">Replicative DNA helicase</fullName>
        <ecNumber evidence="16 17">5.6.2.3</ecNumber>
    </recommendedName>
</protein>
<keyword evidence="8" id="KW-0068">Autocatalytic cleavage</keyword>
<comment type="similarity">
    <text evidence="1 17">Belongs to the helicase family. DnaB subfamily.</text>
</comment>
<dbReference type="SUPFAM" id="SSF51294">
    <property type="entry name" value="Hedgehog/intein (Hint) domain"/>
    <property type="match status" value="2"/>
</dbReference>
<dbReference type="InterPro" id="IPR036844">
    <property type="entry name" value="Hint_dom_sf"/>
</dbReference>
<evidence type="ECO:0000256" key="14">
    <source>
        <dbReference type="ARBA" id="ARBA00044940"/>
    </source>
</evidence>
<dbReference type="eggNOG" id="COG0305">
    <property type="taxonomic scope" value="Bacteria"/>
</dbReference>
<keyword evidence="4" id="KW-0677">Repeat</keyword>
<evidence type="ECO:0000256" key="9">
    <source>
        <dbReference type="ARBA" id="ARBA00022840"/>
    </source>
</evidence>
<dbReference type="CDD" id="cd00093">
    <property type="entry name" value="HTH_XRE"/>
    <property type="match status" value="1"/>
</dbReference>
<dbReference type="PROSITE" id="PS50819">
    <property type="entry name" value="INTEIN_ENDONUCLEASE"/>
    <property type="match status" value="2"/>
</dbReference>
<dbReference type="Gene3D" id="2.170.16.10">
    <property type="entry name" value="Hedgehog/Intein (Hint) domain"/>
    <property type="match status" value="4"/>
</dbReference>
<dbReference type="Pfam" id="PF01381">
    <property type="entry name" value="HTH_3"/>
    <property type="match status" value="1"/>
</dbReference>
<evidence type="ECO:0000259" key="20">
    <source>
        <dbReference type="PROSITE" id="PS51199"/>
    </source>
</evidence>
<evidence type="ECO:0000256" key="8">
    <source>
        <dbReference type="ARBA" id="ARBA00022813"/>
    </source>
</evidence>
<feature type="domain" description="SF4 helicase" evidence="20">
    <location>
        <begin position="1313"/>
        <end position="1373"/>
    </location>
</feature>
<dbReference type="Pfam" id="PF00772">
    <property type="entry name" value="DnaB"/>
    <property type="match status" value="1"/>
</dbReference>
<dbReference type="FunFam" id="1.10.860.10:FF:000001">
    <property type="entry name" value="Replicative DNA helicase"/>
    <property type="match status" value="1"/>
</dbReference>
<dbReference type="GO" id="GO:0003677">
    <property type="term" value="F:DNA binding"/>
    <property type="evidence" value="ECO:0007669"/>
    <property type="project" value="UniProtKB-UniRule"/>
</dbReference>
<dbReference type="KEGG" id="aeh:Mlg_0587"/>
<sequence length="1381" mass="152972">MAQTESSSAATDALKVPPHSIEAEQAVLGGLMLDNNAWDQVADRVTEEDFYRRDHRLIWRAIATLADEGQPVDAVTISEWLKNHELLEAAGGMGYLGALASDTPSAANIKAYADIVRERSVMRQLIRVGTDVVDSAFQPEGRDSKTLLDEAERRIFQIAEQTGRHKQGFRGLKELLPGVVERIDQLYRQDGEVTGLATGFDDFDRMTSGLQNGDLVIVAGRPSMGKCIMAGSRLVDPRTGGRVTIDELVARQEAEVLTLGDDFRLGMARPAAFVDDGIKPVYRVRTASGREIATTLTHPFLTGDGWRPLSEIGVGEHVAVPRRIPVFGRERLPEHQVKLLAYFLGDGGTTQTSPLFTNADERVRGDFTDAVTAMGGVRCVPVGSPGRTPSLRVSRCRTALQSGRDVFAKALKGAMQQLQLTGEALADALGVSKAAVSGWINARTVPAPATYQRLCATLASSGQALPGTDYADIGKNSPNPVAAFLDRHRLWGRLATEKAVPEVVFRLKRGQLALFLSRLFACDGSAFVQGNGQARISYATSSRALARDVQHLLLRFGILSKLREKRNRYPGLQHAPWELEVMDQASLRAFCEEIGIFSKEEQVRGVREALAGKRRHNNVGGLPWSVSRYVLAAKGERSWGDIYQAAGRVLPEGFNAHLTGRSARRLSRHRASELADLLQDDYLARLATSDLHWDEIVEIEYIGAHQVYDLTVDGTHNFVAEDVCVHNTTWAMNIVEHAAMKQEAPTAVFSMEMPGDSLAMRMLSSLGRVELQRIRSGRLEDDDWPRLTSTLSLLSQAKLFIDDTPGLSPSEMRARARRLKREHGLGLIVIDYLQLMQLPGAKENRAQELSEISRSLKGLAKELDVPVIALSQLNRSLEQRPNKRPVMSDLRECVTGDTRVLLADGQRVPIRDLVGQTPEVISVNAEGRLEPAKTDLVWSVGVRPLLQVRLASGRTIRCTPEHRLRGLWDWKEARDIRVGDRLGIARELPAPKVTKRWAEHELVLLAHLVGDGSYIKGQPLRYTTASEANSEAVSRAAEAMGSTVTRHPGRGQWHQLVISGNGNRWHPQGVGKWLKQLGVFGQRSREKHLPQEVFQLDNDQLALFLRHLWATDGSITQGSAGRPRIYFSTASRHLIQDVAALLLRFGIVGRTKHITHGDGEGWFTLDISGAVQQQRYLEKIGAFGHQAHNARRALQHLRGLVENTNVDTLPEEVFNYIRERMREEGITHRQMAALRGTAYGGSAHFTFSPSRETLLSYADILNDQRLRMLANQHVFWDRVVSVEPAGEEEVFDLTVPGNACWLADGIVSHNSGAIEQDADVIVFIYRDEVYNPDTPEKGVAEIIIGKQRNGPIGTVKLTFLGRFTRFENHIEEYYPGGGLPE</sequence>
<dbReference type="PANTHER" id="PTHR30153:SF2">
    <property type="entry name" value="REPLICATIVE DNA HELICASE"/>
    <property type="match status" value="1"/>
</dbReference>
<dbReference type="NCBIfam" id="TIGR01443">
    <property type="entry name" value="intein_Cterm"/>
    <property type="match status" value="2"/>
</dbReference>
<dbReference type="Proteomes" id="UP000001962">
    <property type="component" value="Chromosome"/>
</dbReference>
<keyword evidence="9 17" id="KW-0067">ATP-binding</keyword>
<dbReference type="SUPFAM" id="SSF55608">
    <property type="entry name" value="Homing endonucleases"/>
    <property type="match status" value="2"/>
</dbReference>
<feature type="domain" description="SF4 helicase" evidence="20">
    <location>
        <begin position="189"/>
        <end position="226"/>
    </location>
</feature>
<comment type="catalytic activity">
    <reaction evidence="15 17">
        <text>ATP + H2O = ADP + phosphate + H(+)</text>
        <dbReference type="Rhea" id="RHEA:13065"/>
        <dbReference type="ChEBI" id="CHEBI:15377"/>
        <dbReference type="ChEBI" id="CHEBI:15378"/>
        <dbReference type="ChEBI" id="CHEBI:30616"/>
        <dbReference type="ChEBI" id="CHEBI:43474"/>
        <dbReference type="ChEBI" id="CHEBI:456216"/>
        <dbReference type="EC" id="5.6.2.3"/>
    </reaction>
</comment>
<dbReference type="GO" id="GO:1990077">
    <property type="term" value="C:primosome complex"/>
    <property type="evidence" value="ECO:0007669"/>
    <property type="project" value="UniProtKB-UniRule"/>
</dbReference>
<dbReference type="InterPro" id="IPR007694">
    <property type="entry name" value="DNA_helicase_DnaB-like_C"/>
</dbReference>
<dbReference type="HOGENOM" id="CLU_005373_2_1_6"/>
<dbReference type="InterPro" id="IPR006142">
    <property type="entry name" value="INTEIN"/>
</dbReference>
<evidence type="ECO:0000313" key="21">
    <source>
        <dbReference type="EMBL" id="ABI55941.1"/>
    </source>
</evidence>
<dbReference type="SMART" id="SM00306">
    <property type="entry name" value="HintN"/>
    <property type="match status" value="2"/>
</dbReference>
<evidence type="ECO:0000256" key="2">
    <source>
        <dbReference type="ARBA" id="ARBA00022515"/>
    </source>
</evidence>
<proteinExistence type="inferred from homology"/>
<dbReference type="PROSITE" id="PS50817">
    <property type="entry name" value="INTEIN_N_TER"/>
    <property type="match status" value="2"/>
</dbReference>
<evidence type="ECO:0000256" key="5">
    <source>
        <dbReference type="ARBA" id="ARBA00022741"/>
    </source>
</evidence>
<keyword evidence="7 17" id="KW-0347">Helicase</keyword>
<feature type="domain" description="SF4 helicase" evidence="20">
    <location>
        <begin position="728"/>
        <end position="894"/>
    </location>
</feature>
<comment type="function">
    <text evidence="13 17">The main replicative DNA helicase, it participates in initiation and elongation during chromosome replication. Travels ahead of the DNA replisome, separating dsDNA into templates for DNA synthesis. A processive ATP-dependent 5'-3' DNA helicase it has DNA-dependent ATPase activity.</text>
</comment>
<dbReference type="SUPFAM" id="SSF52540">
    <property type="entry name" value="P-loop containing nucleoside triphosphate hydrolases"/>
    <property type="match status" value="2"/>
</dbReference>
<keyword evidence="5 17" id="KW-0547">Nucleotide-binding</keyword>
<dbReference type="Gene3D" id="3.10.28.10">
    <property type="entry name" value="Homing endonucleases"/>
    <property type="match status" value="2"/>
</dbReference>
<dbReference type="InterPro" id="IPR006141">
    <property type="entry name" value="Intein_N"/>
</dbReference>
<evidence type="ECO:0000256" key="16">
    <source>
        <dbReference type="NCBIfam" id="TIGR00665"/>
    </source>
</evidence>
<dbReference type="Gene3D" id="1.10.860.10">
    <property type="entry name" value="DNAb Helicase, Chain A"/>
    <property type="match status" value="1"/>
</dbReference>
<evidence type="ECO:0000256" key="7">
    <source>
        <dbReference type="ARBA" id="ARBA00022806"/>
    </source>
</evidence>
<evidence type="ECO:0000313" key="22">
    <source>
        <dbReference type="Proteomes" id="UP000001962"/>
    </source>
</evidence>